<dbReference type="Pfam" id="PF13045">
    <property type="entry name" value="DUF3905"/>
    <property type="match status" value="1"/>
</dbReference>
<evidence type="ECO:0000256" key="1">
    <source>
        <dbReference type="SAM" id="MobiDB-lite"/>
    </source>
</evidence>
<dbReference type="InterPro" id="IPR024999">
    <property type="entry name" value="DUF3905"/>
</dbReference>
<proteinExistence type="predicted"/>
<feature type="region of interest" description="Disordered" evidence="1">
    <location>
        <begin position="26"/>
        <end position="73"/>
    </location>
</feature>
<comment type="caution">
    <text evidence="2">The sequence shown here is derived from an EMBL/GenBank/DDBJ whole genome shotgun (WGS) entry which is preliminary data.</text>
</comment>
<dbReference type="AlphaFoldDB" id="A0A2R6Y0S8"/>
<sequence length="73" mass="8035">MADPDWVHPTRDIGWKTPENQVLLHEGDIPGSGPFSHPMEDVSTDAEADDLTPAEDHELDTLISRASAKKQKS</sequence>
<evidence type="ECO:0000313" key="3">
    <source>
        <dbReference type="Proteomes" id="UP000244338"/>
    </source>
</evidence>
<gene>
    <name evidence="2" type="ORF">BSOLF_0508</name>
</gene>
<name>A0A2R6Y0S8_9BACL</name>
<dbReference type="EMBL" id="PEBX01000035">
    <property type="protein sequence ID" value="PTQ56284.1"/>
    <property type="molecule type" value="Genomic_DNA"/>
</dbReference>
<organism evidence="2 3">
    <name type="scientific">Candidatus Carbonibacillus altaicus</name>
    <dbReference type="NCBI Taxonomy" id="2163959"/>
    <lineage>
        <taxon>Bacteria</taxon>
        <taxon>Bacillati</taxon>
        <taxon>Bacillota</taxon>
        <taxon>Bacilli</taxon>
        <taxon>Bacillales</taxon>
        <taxon>Candidatus Carbonibacillus</taxon>
    </lineage>
</organism>
<feature type="compositionally biased region" description="Acidic residues" evidence="1">
    <location>
        <begin position="42"/>
        <end position="53"/>
    </location>
</feature>
<evidence type="ECO:0000313" key="2">
    <source>
        <dbReference type="EMBL" id="PTQ56284.1"/>
    </source>
</evidence>
<reference evidence="3" key="1">
    <citation type="journal article" date="2018" name="Sci. Rep.">
        <title>Lignite coal burning seam in the remote Altai Mountains harbors a hydrogen-driven thermophilic microbial community.</title>
        <authorList>
            <person name="Kadnikov V.V."/>
            <person name="Mardanov A.V."/>
            <person name="Ivasenko D.A."/>
            <person name="Antsiferov D.V."/>
            <person name="Beletsky A.V."/>
            <person name="Karnachuk O.V."/>
            <person name="Ravin N.V."/>
        </authorList>
    </citation>
    <scope>NUCLEOTIDE SEQUENCE [LARGE SCALE GENOMIC DNA]</scope>
</reference>
<dbReference type="Proteomes" id="UP000244338">
    <property type="component" value="Unassembled WGS sequence"/>
</dbReference>
<protein>
    <submittedName>
        <fullName evidence="2">Uncharacterized protein</fullName>
    </submittedName>
</protein>
<accession>A0A2R6Y0S8</accession>